<evidence type="ECO:0000313" key="2">
    <source>
        <dbReference type="Proteomes" id="UP000509790"/>
    </source>
</evidence>
<dbReference type="Gene3D" id="2.30.30.110">
    <property type="match status" value="1"/>
</dbReference>
<accession>A0A6I5WQ26</accession>
<dbReference type="InterPro" id="IPR011067">
    <property type="entry name" value="Plasmid_toxin/cell-grow_inhib"/>
</dbReference>
<reference evidence="1 2" key="1">
    <citation type="submission" date="2019-06" db="EMBL/GenBank/DDBJ databases">
        <title>Complete genome sequence of Haemophilus parasuis HPS412.</title>
        <authorList>
            <person name="Yang S."/>
            <person name="Huang C."/>
        </authorList>
    </citation>
    <scope>NUCLEOTIDE SEQUENCE [LARGE SCALE GENOMIC DNA]</scope>
    <source>
        <strain evidence="1 2">HPS412</strain>
    </source>
</reference>
<dbReference type="KEGG" id="hpas:JL26_00185"/>
<gene>
    <name evidence="1" type="ORF">FLK62_10310</name>
</gene>
<dbReference type="EMBL" id="CP041334">
    <property type="protein sequence ID" value="QKY73582.1"/>
    <property type="molecule type" value="Genomic_DNA"/>
</dbReference>
<sequence length="126" mass="14396">MALKYQPKEKAVVMCDFSGFIAPEMVKTRPVVVISKHKKNSELVTIVPLSTTKPEPLEPYHYPMPNNPLPDKSNIQCWAKCDMVYTVSLSRLDRYKLKKREYVVPVIDDEDFANIKKAVAKALKLS</sequence>
<dbReference type="GeneID" id="66618112"/>
<evidence type="ECO:0000313" key="1">
    <source>
        <dbReference type="EMBL" id="QKY73582.1"/>
    </source>
</evidence>
<dbReference type="KEGG" id="hpak:JT17_10085"/>
<name>A0A6I5WQ26_GLAPU</name>
<dbReference type="SUPFAM" id="SSF50118">
    <property type="entry name" value="Cell growth inhibitor/plasmid maintenance toxic component"/>
    <property type="match status" value="1"/>
</dbReference>
<dbReference type="RefSeq" id="WP_005712166.1">
    <property type="nucleotide sequence ID" value="NZ_CP009158.1"/>
</dbReference>
<proteinExistence type="predicted"/>
<dbReference type="Proteomes" id="UP000509790">
    <property type="component" value="Chromosome"/>
</dbReference>
<dbReference type="GO" id="GO:0003677">
    <property type="term" value="F:DNA binding"/>
    <property type="evidence" value="ECO:0007669"/>
    <property type="project" value="InterPro"/>
</dbReference>
<dbReference type="OMA" id="LEPYHYP"/>
<protein>
    <submittedName>
        <fullName evidence="1">Uncharacterized protein</fullName>
    </submittedName>
</protein>
<dbReference type="AlphaFoldDB" id="A0A6I5WQ26"/>
<organism evidence="1 2">
    <name type="scientific">Glaesserella parasuis</name>
    <name type="common">Haemophilus parasuis</name>
    <dbReference type="NCBI Taxonomy" id="738"/>
    <lineage>
        <taxon>Bacteria</taxon>
        <taxon>Pseudomonadati</taxon>
        <taxon>Pseudomonadota</taxon>
        <taxon>Gammaproteobacteria</taxon>
        <taxon>Pasteurellales</taxon>
        <taxon>Pasteurellaceae</taxon>
        <taxon>Glaesserella</taxon>
    </lineage>
</organism>
<dbReference type="InterPro" id="IPR003477">
    <property type="entry name" value="PemK-like"/>
</dbReference>
<dbReference type="Pfam" id="PF02452">
    <property type="entry name" value="PemK_toxin"/>
    <property type="match status" value="1"/>
</dbReference>